<dbReference type="Proteomes" id="UP000025171">
    <property type="component" value="Unassembled WGS sequence"/>
</dbReference>
<evidence type="ECO:0000256" key="7">
    <source>
        <dbReference type="SAM" id="SignalP"/>
    </source>
</evidence>
<proteinExistence type="inferred from homology"/>
<feature type="signal peptide" evidence="7">
    <location>
        <begin position="1"/>
        <end position="21"/>
    </location>
</feature>
<comment type="similarity">
    <text evidence="1">Belongs to the EcnA/EcnB lipoprotein family.</text>
</comment>
<evidence type="ECO:0000313" key="9">
    <source>
        <dbReference type="Proteomes" id="UP000025171"/>
    </source>
</evidence>
<keyword evidence="3 7" id="KW-0732">Signal</keyword>
<evidence type="ECO:0000256" key="3">
    <source>
        <dbReference type="ARBA" id="ARBA00022729"/>
    </source>
</evidence>
<keyword evidence="2" id="KW-1003">Cell membrane</keyword>
<dbReference type="PROSITE" id="PS51257">
    <property type="entry name" value="PROKAR_LIPOPROTEIN"/>
    <property type="match status" value="1"/>
</dbReference>
<dbReference type="RefSeq" id="WP_241764643.1">
    <property type="nucleotide sequence ID" value="NZ_ARYK01000001.1"/>
</dbReference>
<name>A0A059FTA8_9PROT</name>
<evidence type="ECO:0000256" key="6">
    <source>
        <dbReference type="ARBA" id="ARBA00023288"/>
    </source>
</evidence>
<evidence type="ECO:0000256" key="5">
    <source>
        <dbReference type="ARBA" id="ARBA00023139"/>
    </source>
</evidence>
<reference evidence="8 9" key="1">
    <citation type="journal article" date="2014" name="Antonie Van Leeuwenhoek">
        <title>Hyphomonas beringensis sp. nov. and Hyphomonas chukchiensis sp. nov., isolated from surface seawater of the Bering Sea and Chukchi Sea.</title>
        <authorList>
            <person name="Li C."/>
            <person name="Lai Q."/>
            <person name="Li G."/>
            <person name="Dong C."/>
            <person name="Wang J."/>
            <person name="Liao Y."/>
            <person name="Shao Z."/>
        </authorList>
    </citation>
    <scope>NUCLEOTIDE SEQUENCE [LARGE SCALE GENOMIC DNA]</scope>
    <source>
        <strain evidence="8 9">MHS-2</strain>
    </source>
</reference>
<evidence type="ECO:0000256" key="2">
    <source>
        <dbReference type="ARBA" id="ARBA00022475"/>
    </source>
</evidence>
<dbReference type="PATRIC" id="fig|1280950.3.peg.198"/>
<dbReference type="STRING" id="1280950.HJO_00975"/>
<keyword evidence="5" id="KW-0564">Palmitate</keyword>
<dbReference type="GO" id="GO:0016020">
    <property type="term" value="C:membrane"/>
    <property type="evidence" value="ECO:0007669"/>
    <property type="project" value="InterPro"/>
</dbReference>
<protein>
    <submittedName>
        <fullName evidence="8">Entericidin EcnAB</fullName>
    </submittedName>
</protein>
<dbReference type="InterPro" id="IPR012556">
    <property type="entry name" value="Entericidin"/>
</dbReference>
<keyword evidence="4" id="KW-0472">Membrane</keyword>
<sequence length="45" mass="4625">MLNMMKIFGVVALVLALSACNTIEGVGQDVEATGDSIEDAANNAK</sequence>
<comment type="caution">
    <text evidence="8">The sequence shown here is derived from an EMBL/GenBank/DDBJ whole genome shotgun (WGS) entry which is preliminary data.</text>
</comment>
<dbReference type="EMBL" id="ARYK01000001">
    <property type="protein sequence ID" value="KCZ93904.1"/>
    <property type="molecule type" value="Genomic_DNA"/>
</dbReference>
<feature type="chain" id="PRO_5001572831" evidence="7">
    <location>
        <begin position="22"/>
        <end position="45"/>
    </location>
</feature>
<organism evidence="8 9">
    <name type="scientific">Hyphomonas johnsonii MHS-2</name>
    <dbReference type="NCBI Taxonomy" id="1280950"/>
    <lineage>
        <taxon>Bacteria</taxon>
        <taxon>Pseudomonadati</taxon>
        <taxon>Pseudomonadota</taxon>
        <taxon>Alphaproteobacteria</taxon>
        <taxon>Hyphomonadales</taxon>
        <taxon>Hyphomonadaceae</taxon>
        <taxon>Hyphomonas</taxon>
    </lineage>
</organism>
<dbReference type="GO" id="GO:0009636">
    <property type="term" value="P:response to toxic substance"/>
    <property type="evidence" value="ECO:0007669"/>
    <property type="project" value="InterPro"/>
</dbReference>
<evidence type="ECO:0000313" key="8">
    <source>
        <dbReference type="EMBL" id="KCZ93904.1"/>
    </source>
</evidence>
<accession>A0A059FTA8</accession>
<dbReference type="AlphaFoldDB" id="A0A059FTA8"/>
<keyword evidence="9" id="KW-1185">Reference proteome</keyword>
<evidence type="ECO:0000256" key="1">
    <source>
        <dbReference type="ARBA" id="ARBA00010296"/>
    </source>
</evidence>
<gene>
    <name evidence="8" type="ORF">HJO_00975</name>
</gene>
<keyword evidence="6" id="KW-0449">Lipoprotein</keyword>
<evidence type="ECO:0000256" key="4">
    <source>
        <dbReference type="ARBA" id="ARBA00023136"/>
    </source>
</evidence>
<dbReference type="Pfam" id="PF08085">
    <property type="entry name" value="Entericidin"/>
    <property type="match status" value="1"/>
</dbReference>